<evidence type="ECO:0000256" key="1">
    <source>
        <dbReference type="SAM" id="Phobius"/>
    </source>
</evidence>
<proteinExistence type="predicted"/>
<reference evidence="3 4" key="1">
    <citation type="submission" date="2019-08" db="EMBL/GenBank/DDBJ databases">
        <title>In-depth cultivation of the pig gut microbiome towards novel bacterial diversity and tailored functional studies.</title>
        <authorList>
            <person name="Wylensek D."/>
            <person name="Hitch T.C.A."/>
            <person name="Clavel T."/>
        </authorList>
    </citation>
    <scope>NUCLEOTIDE SEQUENCE [LARGE SCALE GENOMIC DNA]</scope>
    <source>
        <strain evidence="3 4">Med78-601-WT-4W-RMD-3</strain>
    </source>
</reference>
<reference evidence="2" key="2">
    <citation type="submission" date="2022-01" db="EMBL/GenBank/DDBJ databases">
        <title>Collection of gut derived symbiotic bacterial strains cultured from healthy donors.</title>
        <authorList>
            <person name="Lin H."/>
            <person name="Kohout C."/>
            <person name="Waligurski E."/>
            <person name="Pamer E.G."/>
        </authorList>
    </citation>
    <scope>NUCLEOTIDE SEQUENCE</scope>
    <source>
        <strain evidence="2">MSK.14.39</strain>
    </source>
</reference>
<keyword evidence="1" id="KW-0812">Transmembrane</keyword>
<dbReference type="EMBL" id="VULR01000005">
    <property type="protein sequence ID" value="MSS43044.1"/>
    <property type="molecule type" value="Genomic_DNA"/>
</dbReference>
<keyword evidence="1" id="KW-1133">Transmembrane helix</keyword>
<name>A0A844FGD2_9FIRM</name>
<evidence type="ECO:0000313" key="4">
    <source>
        <dbReference type="Proteomes" id="UP000462760"/>
    </source>
</evidence>
<organism evidence="3 4">
    <name type="scientific">Anaerosalibacter bizertensis</name>
    <dbReference type="NCBI Taxonomy" id="932217"/>
    <lineage>
        <taxon>Bacteria</taxon>
        <taxon>Bacillati</taxon>
        <taxon>Bacillota</taxon>
        <taxon>Tissierellia</taxon>
        <taxon>Tissierellales</taxon>
        <taxon>Sporanaerobacteraceae</taxon>
        <taxon>Anaerosalibacter</taxon>
    </lineage>
</organism>
<protein>
    <submittedName>
        <fullName evidence="3">Uncharacterized protein</fullName>
    </submittedName>
</protein>
<keyword evidence="5" id="KW-1185">Reference proteome</keyword>
<feature type="transmembrane region" description="Helical" evidence="1">
    <location>
        <begin position="57"/>
        <end position="76"/>
    </location>
</feature>
<dbReference type="EMBL" id="JAKNID010000047">
    <property type="protein sequence ID" value="MCG4565715.1"/>
    <property type="molecule type" value="Genomic_DNA"/>
</dbReference>
<gene>
    <name evidence="3" type="ORF">FYJ27_04760</name>
    <name evidence="2" type="ORF">L0P62_09670</name>
</gene>
<feature type="transmembrane region" description="Helical" evidence="1">
    <location>
        <begin position="20"/>
        <end position="45"/>
    </location>
</feature>
<dbReference type="RefSeq" id="WP_154483724.1">
    <property type="nucleotide sequence ID" value="NZ_JAHLOA010000001.1"/>
</dbReference>
<evidence type="ECO:0000313" key="5">
    <source>
        <dbReference type="Proteomes" id="UP001108123"/>
    </source>
</evidence>
<comment type="caution">
    <text evidence="3">The sequence shown here is derived from an EMBL/GenBank/DDBJ whole genome shotgun (WGS) entry which is preliminary data.</text>
</comment>
<dbReference type="Proteomes" id="UP001108123">
    <property type="component" value="Unassembled WGS sequence"/>
</dbReference>
<evidence type="ECO:0000313" key="3">
    <source>
        <dbReference type="EMBL" id="MSS43044.1"/>
    </source>
</evidence>
<dbReference type="OrthoDB" id="3035800at2"/>
<sequence>MGLNSLAPNLNFISDILKWYLYKYGLLSYTLIIVGSIYFICIRALFINIKNNHYDRVLMLIILMLIVLGGLIGFGIESSLNQ</sequence>
<keyword evidence="1" id="KW-0472">Membrane</keyword>
<dbReference type="Proteomes" id="UP000462760">
    <property type="component" value="Unassembled WGS sequence"/>
</dbReference>
<accession>A0A844FGD2</accession>
<evidence type="ECO:0000313" key="2">
    <source>
        <dbReference type="EMBL" id="MCG4565715.1"/>
    </source>
</evidence>
<dbReference type="AlphaFoldDB" id="A0A844FGD2"/>